<dbReference type="Pfam" id="PF02470">
    <property type="entry name" value="MlaD"/>
    <property type="match status" value="1"/>
</dbReference>
<dbReference type="PRINTS" id="PR01782">
    <property type="entry name" value="MCEVIRFACTOR"/>
</dbReference>
<feature type="domain" description="Mammalian cell entry C-terminal" evidence="3">
    <location>
        <begin position="126"/>
        <end position="304"/>
    </location>
</feature>
<comment type="caution">
    <text evidence="4">The sequence shown here is derived from an EMBL/GenBank/DDBJ whole genome shotgun (WGS) entry which is preliminary data.</text>
</comment>
<feature type="domain" description="Mce/MlaD" evidence="2">
    <location>
        <begin position="42"/>
        <end position="115"/>
    </location>
</feature>
<name>A0ABW7YJX3_9ACTN</name>
<dbReference type="Pfam" id="PF11887">
    <property type="entry name" value="Mce4_CUP1"/>
    <property type="match status" value="1"/>
</dbReference>
<dbReference type="EMBL" id="JBITGY010000001">
    <property type="protein sequence ID" value="MFI6496201.1"/>
    <property type="molecule type" value="Genomic_DNA"/>
</dbReference>
<evidence type="ECO:0000256" key="1">
    <source>
        <dbReference type="SAM" id="MobiDB-lite"/>
    </source>
</evidence>
<dbReference type="NCBIfam" id="TIGR00996">
    <property type="entry name" value="Mtu_fam_mce"/>
    <property type="match status" value="1"/>
</dbReference>
<dbReference type="RefSeq" id="WP_397078178.1">
    <property type="nucleotide sequence ID" value="NZ_JBITGY010000001.1"/>
</dbReference>
<dbReference type="InterPro" id="IPR024516">
    <property type="entry name" value="Mce_C"/>
</dbReference>
<evidence type="ECO:0000259" key="3">
    <source>
        <dbReference type="Pfam" id="PF11887"/>
    </source>
</evidence>
<dbReference type="InterPro" id="IPR003399">
    <property type="entry name" value="Mce/MlaD"/>
</dbReference>
<keyword evidence="5" id="KW-1185">Reference proteome</keyword>
<dbReference type="InterPro" id="IPR005693">
    <property type="entry name" value="Mce"/>
</dbReference>
<sequence length="404" mass="42572">MQAVKRLRERNPILVGLAGLLIIGGAGTAAYQADALPIIGGGTDYTAYFTEAAGLTRGDEVRVAGVRVGKVSDVALDRGKVRVEFRVRDAWIGNRTTAAIMIRTLLGAKYLALDPLGPEAQDPALAIPTTRTLAPYDVTTAFDDLGRTVARLDTDKIAESLDTIAATFSNTPSHVRQAVTGLSALSKTISSRDAELARLLAGTKKLSGTLAAQNDNFAELLRSGNLLLGELRRRREAIHALLTGTRELSAQLVGLVRDNREQLAPTLRALGRVSDVLRRNQQDLDRALALAGPYTRLVGNTIGNGRWMDGYLCGVIPRHYLPDGLPEKGCLPPKPGGRQPAPTGSPTPTSTPTPSPTALEDRPTRPATTPASTPAASPTATPTSTPTATPTASSTPGSTTGDDR</sequence>
<feature type="compositionally biased region" description="Pro residues" evidence="1">
    <location>
        <begin position="343"/>
        <end position="355"/>
    </location>
</feature>
<gene>
    <name evidence="4" type="ORF">ACIBG2_02400</name>
</gene>
<evidence type="ECO:0000313" key="4">
    <source>
        <dbReference type="EMBL" id="MFI6496201.1"/>
    </source>
</evidence>
<dbReference type="Proteomes" id="UP001612741">
    <property type="component" value="Unassembled WGS sequence"/>
</dbReference>
<accession>A0ABW7YJX3</accession>
<feature type="region of interest" description="Disordered" evidence="1">
    <location>
        <begin position="327"/>
        <end position="404"/>
    </location>
</feature>
<evidence type="ECO:0000259" key="2">
    <source>
        <dbReference type="Pfam" id="PF02470"/>
    </source>
</evidence>
<feature type="compositionally biased region" description="Low complexity" evidence="1">
    <location>
        <begin position="365"/>
        <end position="404"/>
    </location>
</feature>
<evidence type="ECO:0000313" key="5">
    <source>
        <dbReference type="Proteomes" id="UP001612741"/>
    </source>
</evidence>
<dbReference type="InterPro" id="IPR052336">
    <property type="entry name" value="MlaD_Phospholipid_Transporter"/>
</dbReference>
<proteinExistence type="predicted"/>
<dbReference type="PANTHER" id="PTHR33371">
    <property type="entry name" value="INTERMEMBRANE PHOSPHOLIPID TRANSPORT SYSTEM BINDING PROTEIN MLAD-RELATED"/>
    <property type="match status" value="1"/>
</dbReference>
<protein>
    <submittedName>
        <fullName evidence="4">MCE family protein</fullName>
    </submittedName>
</protein>
<organism evidence="4 5">
    <name type="scientific">Nonomuraea typhae</name>
    <dbReference type="NCBI Taxonomy" id="2603600"/>
    <lineage>
        <taxon>Bacteria</taxon>
        <taxon>Bacillati</taxon>
        <taxon>Actinomycetota</taxon>
        <taxon>Actinomycetes</taxon>
        <taxon>Streptosporangiales</taxon>
        <taxon>Streptosporangiaceae</taxon>
        <taxon>Nonomuraea</taxon>
    </lineage>
</organism>
<dbReference type="PANTHER" id="PTHR33371:SF18">
    <property type="entry name" value="MCE-FAMILY PROTEIN MCE3C"/>
    <property type="match status" value="1"/>
</dbReference>
<reference evidence="4 5" key="1">
    <citation type="submission" date="2024-10" db="EMBL/GenBank/DDBJ databases">
        <title>The Natural Products Discovery Center: Release of the First 8490 Sequenced Strains for Exploring Actinobacteria Biosynthetic Diversity.</title>
        <authorList>
            <person name="Kalkreuter E."/>
            <person name="Kautsar S.A."/>
            <person name="Yang D."/>
            <person name="Bader C.D."/>
            <person name="Teijaro C.N."/>
            <person name="Fluegel L."/>
            <person name="Davis C.M."/>
            <person name="Simpson J.R."/>
            <person name="Lauterbach L."/>
            <person name="Steele A.D."/>
            <person name="Gui C."/>
            <person name="Meng S."/>
            <person name="Li G."/>
            <person name="Viehrig K."/>
            <person name="Ye F."/>
            <person name="Su P."/>
            <person name="Kiefer A.F."/>
            <person name="Nichols A."/>
            <person name="Cepeda A.J."/>
            <person name="Yan W."/>
            <person name="Fan B."/>
            <person name="Jiang Y."/>
            <person name="Adhikari A."/>
            <person name="Zheng C.-J."/>
            <person name="Schuster L."/>
            <person name="Cowan T.M."/>
            <person name="Smanski M.J."/>
            <person name="Chevrette M.G."/>
            <person name="De Carvalho L.P.S."/>
            <person name="Shen B."/>
        </authorList>
    </citation>
    <scope>NUCLEOTIDE SEQUENCE [LARGE SCALE GENOMIC DNA]</scope>
    <source>
        <strain evidence="4 5">NPDC050545</strain>
    </source>
</reference>